<accession>A0A833M160</accession>
<protein>
    <recommendedName>
        <fullName evidence="4">Methyl-accepting transducer domain-containing protein</fullName>
    </recommendedName>
</protein>
<dbReference type="SUPFAM" id="SSF58104">
    <property type="entry name" value="Methyl-accepting chemotaxis protein (MCP) signaling domain"/>
    <property type="match status" value="1"/>
</dbReference>
<dbReference type="Pfam" id="PF00015">
    <property type="entry name" value="MCPsignal"/>
    <property type="match status" value="1"/>
</dbReference>
<keyword evidence="3" id="KW-0812">Transmembrane</keyword>
<dbReference type="PANTHER" id="PTHR32089:SF112">
    <property type="entry name" value="LYSOZYME-LIKE PROTEIN-RELATED"/>
    <property type="match status" value="1"/>
</dbReference>
<feature type="transmembrane region" description="Helical" evidence="3">
    <location>
        <begin position="12"/>
        <end position="29"/>
    </location>
</feature>
<feature type="domain" description="Methyl-accepting transducer" evidence="4">
    <location>
        <begin position="195"/>
        <end position="431"/>
    </location>
</feature>
<sequence length="642" mass="71793">MKLESTNRGLRITAFLVGVFFLLLALIPPPDSPQALLLLGVAFICNASLLLPRISPWIRMIGCAIVALCLVIATPAQPVVWVYTVLAIIFLSAVINLNALAVFGVVMLVALNALTYLIEGSPFTQLQHLIGLNVLLLSSASLAWTTARQTRKEQHDQLETIHKYEELEKTYGDTLSDVKARSRRYEQQQMFYQSVSDDVTRAADAILQSTTGIQNRLTSQSESVQRLDEGIRELSKNINLTTQDIASTVHHADLAYDVALKGKKALSETIASLRSLSDLVERTVKASGDLAESTRRVHRVVQVIEEIAEKTNLLSLNAAIEAARSGEAGKGFAVVADEVSKLADRTRQAIREISETVNRIKDNTDQTLATVQDGHEKARRGIEISSGAEEHLIRIVESIEVVNERLQNISAISEEQAQNIETFAGNLGHINQAMRGDEGSLNEITTAIGRLRADADSIRLHANEFEIGDETKEIIERIRTFAEEMSRECATTLEDGVRRGELSMDDLWDRDYRPIEGTNPVKYNTRFDWFTDKYIQDIEEAYLVRDPRIVFALMNDNNGYIPTHNLKFSKPLTGDYKADLWGNRTKRLFNDTVGLKAARNEAPYLLQTYRRDTGEIMNDLSVPVYVNGKHWGAIRIAFKIEQ</sequence>
<comment type="caution">
    <text evidence="5">The sequence shown here is derived from an EMBL/GenBank/DDBJ whole genome shotgun (WGS) entry which is preliminary data.</text>
</comment>
<dbReference type="GO" id="GO:0016020">
    <property type="term" value="C:membrane"/>
    <property type="evidence" value="ECO:0007669"/>
    <property type="project" value="InterPro"/>
</dbReference>
<dbReference type="PROSITE" id="PS50111">
    <property type="entry name" value="CHEMOTAXIS_TRANSDUC_2"/>
    <property type="match status" value="1"/>
</dbReference>
<feature type="transmembrane region" description="Helical" evidence="3">
    <location>
        <begin position="35"/>
        <end position="51"/>
    </location>
</feature>
<dbReference type="EMBL" id="WBUI01000012">
    <property type="protein sequence ID" value="KAB2931824.1"/>
    <property type="molecule type" value="Genomic_DNA"/>
</dbReference>
<evidence type="ECO:0000256" key="1">
    <source>
        <dbReference type="ARBA" id="ARBA00023224"/>
    </source>
</evidence>
<keyword evidence="1 2" id="KW-0807">Transducer</keyword>
<evidence type="ECO:0000256" key="3">
    <source>
        <dbReference type="SAM" id="Phobius"/>
    </source>
</evidence>
<keyword evidence="3" id="KW-1133">Transmembrane helix</keyword>
<dbReference type="Gene3D" id="1.10.287.950">
    <property type="entry name" value="Methyl-accepting chemotaxis protein"/>
    <property type="match status" value="1"/>
</dbReference>
<dbReference type="GO" id="GO:0007165">
    <property type="term" value="P:signal transduction"/>
    <property type="evidence" value="ECO:0007669"/>
    <property type="project" value="UniProtKB-KW"/>
</dbReference>
<reference evidence="5 6" key="1">
    <citation type="submission" date="2019-10" db="EMBL/GenBank/DDBJ databases">
        <title>Extracellular Electron Transfer in a Candidatus Methanoperedens spp. Enrichment Culture.</title>
        <authorList>
            <person name="Berger S."/>
            <person name="Rangel Shaw D."/>
            <person name="Berben T."/>
            <person name="In 'T Zandt M."/>
            <person name="Frank J."/>
            <person name="Reimann J."/>
            <person name="Jetten M.S.M."/>
            <person name="Welte C.U."/>
        </authorList>
    </citation>
    <scope>NUCLEOTIDE SEQUENCE [LARGE SCALE GENOMIC DNA]</scope>
    <source>
        <strain evidence="5">SB12</strain>
    </source>
</reference>
<evidence type="ECO:0000256" key="2">
    <source>
        <dbReference type="PROSITE-ProRule" id="PRU00284"/>
    </source>
</evidence>
<dbReference type="AlphaFoldDB" id="A0A833M160"/>
<feature type="transmembrane region" description="Helical" evidence="3">
    <location>
        <begin position="81"/>
        <end position="114"/>
    </location>
</feature>
<name>A0A833M160_9LEPT</name>
<dbReference type="InterPro" id="IPR004089">
    <property type="entry name" value="MCPsignal_dom"/>
</dbReference>
<feature type="transmembrane region" description="Helical" evidence="3">
    <location>
        <begin position="58"/>
        <end position="75"/>
    </location>
</feature>
<dbReference type="Proteomes" id="UP000460298">
    <property type="component" value="Unassembled WGS sequence"/>
</dbReference>
<proteinExistence type="predicted"/>
<gene>
    <name evidence="5" type="ORF">F9K24_12900</name>
</gene>
<evidence type="ECO:0000313" key="6">
    <source>
        <dbReference type="Proteomes" id="UP000460298"/>
    </source>
</evidence>
<evidence type="ECO:0000259" key="4">
    <source>
        <dbReference type="PROSITE" id="PS50111"/>
    </source>
</evidence>
<dbReference type="SMART" id="SM00283">
    <property type="entry name" value="MA"/>
    <property type="match status" value="1"/>
</dbReference>
<keyword evidence="3" id="KW-0472">Membrane</keyword>
<organism evidence="5 6">
    <name type="scientific">Leptonema illini</name>
    <dbReference type="NCBI Taxonomy" id="183"/>
    <lineage>
        <taxon>Bacteria</taxon>
        <taxon>Pseudomonadati</taxon>
        <taxon>Spirochaetota</taxon>
        <taxon>Spirochaetia</taxon>
        <taxon>Leptospirales</taxon>
        <taxon>Leptospiraceae</taxon>
        <taxon>Leptonema</taxon>
    </lineage>
</organism>
<dbReference type="PANTHER" id="PTHR32089">
    <property type="entry name" value="METHYL-ACCEPTING CHEMOTAXIS PROTEIN MCPB"/>
    <property type="match status" value="1"/>
</dbReference>
<evidence type="ECO:0000313" key="5">
    <source>
        <dbReference type="EMBL" id="KAB2931824.1"/>
    </source>
</evidence>